<evidence type="ECO:0000256" key="1">
    <source>
        <dbReference type="SAM" id="Phobius"/>
    </source>
</evidence>
<evidence type="ECO:0000313" key="3">
    <source>
        <dbReference type="Proteomes" id="UP000887116"/>
    </source>
</evidence>
<proteinExistence type="predicted"/>
<keyword evidence="2" id="KW-0548">Nucleotidyltransferase</keyword>
<comment type="caution">
    <text evidence="2">The sequence shown here is derived from an EMBL/GenBank/DDBJ whole genome shotgun (WGS) entry which is preliminary data.</text>
</comment>
<dbReference type="EMBL" id="BMAO01029247">
    <property type="protein sequence ID" value="GFR30474.1"/>
    <property type="molecule type" value="Genomic_DNA"/>
</dbReference>
<keyword evidence="3" id="KW-1185">Reference proteome</keyword>
<dbReference type="GO" id="GO:0003964">
    <property type="term" value="F:RNA-directed DNA polymerase activity"/>
    <property type="evidence" value="ECO:0007669"/>
    <property type="project" value="UniProtKB-KW"/>
</dbReference>
<organism evidence="2 3">
    <name type="scientific">Trichonephila clavata</name>
    <name type="common">Joro spider</name>
    <name type="synonym">Nephila clavata</name>
    <dbReference type="NCBI Taxonomy" id="2740835"/>
    <lineage>
        <taxon>Eukaryota</taxon>
        <taxon>Metazoa</taxon>
        <taxon>Ecdysozoa</taxon>
        <taxon>Arthropoda</taxon>
        <taxon>Chelicerata</taxon>
        <taxon>Arachnida</taxon>
        <taxon>Araneae</taxon>
        <taxon>Araneomorphae</taxon>
        <taxon>Entelegynae</taxon>
        <taxon>Araneoidea</taxon>
        <taxon>Nephilidae</taxon>
        <taxon>Trichonephila</taxon>
    </lineage>
</organism>
<keyword evidence="1" id="KW-0472">Membrane</keyword>
<sequence length="346" mass="38758">MTSDIPFPTDVPNCLEALKEERKQTSCAIGLSVEDLSFQEFQRVLDWCLRFISNVKLPSTGKKFGALTTKELGKCLVCCIKQVQITNLASGLKCLQSGKPLPANSRILNLYPFIDNDGILHVGGSRRDHVKCRMKTSQHLTGENACDAALASPCSGVYIRPAIEYGSELLVTASEAVQNKFETVQNNALRIITGGAFSIPIQAMQLQANIEPLTFRRKMGALKLIEILKRHGDFWRNYNPAERRLKSQPTFLHMTKELSTDFDIPYSNRQSLLETGEFIRHLSPTCYNLDLVLPVNKRSGINTEFRMALATLFAKDSPSHTGYMCIWMVLLLGLIIMLVRGVYSRP</sequence>
<dbReference type="Proteomes" id="UP000887116">
    <property type="component" value="Unassembled WGS sequence"/>
</dbReference>
<reference evidence="2" key="1">
    <citation type="submission" date="2020-07" db="EMBL/GenBank/DDBJ databases">
        <title>Multicomponent nature underlies the extraordinary mechanical properties of spider dragline silk.</title>
        <authorList>
            <person name="Kono N."/>
            <person name="Nakamura H."/>
            <person name="Mori M."/>
            <person name="Yoshida Y."/>
            <person name="Ohtoshi R."/>
            <person name="Malay A.D."/>
            <person name="Moran D.A.P."/>
            <person name="Tomita M."/>
            <person name="Numata K."/>
            <person name="Arakawa K."/>
        </authorList>
    </citation>
    <scope>NUCLEOTIDE SEQUENCE</scope>
</reference>
<dbReference type="AlphaFoldDB" id="A0A8X6M403"/>
<protein>
    <submittedName>
        <fullName evidence="2">Putative reverse transcriptase</fullName>
    </submittedName>
</protein>
<evidence type="ECO:0000313" key="2">
    <source>
        <dbReference type="EMBL" id="GFR30474.1"/>
    </source>
</evidence>
<feature type="transmembrane region" description="Helical" evidence="1">
    <location>
        <begin position="321"/>
        <end position="343"/>
    </location>
</feature>
<keyword evidence="1" id="KW-0812">Transmembrane</keyword>
<accession>A0A8X6M403</accession>
<keyword evidence="2" id="KW-0808">Transferase</keyword>
<name>A0A8X6M403_TRICU</name>
<keyword evidence="1" id="KW-1133">Transmembrane helix</keyword>
<gene>
    <name evidence="2" type="ORF">TNCT_191721</name>
</gene>
<keyword evidence="2" id="KW-0695">RNA-directed DNA polymerase</keyword>